<sequence>MLHLLSLLLLALAVSLDGFGVGITYGLRQIRIPVFSVAIIVICSGLVIWVSMLAGGWLTALLSPAFANYMGAGILIAIGGWALFQFWRQHLMGASDEQDSEVPAALGGMPLHPAERADALAVELPAAAASMKAESDREAMHKTGAGEQVSAVTLIKIEIKRWGLVIQILRAPQAADMDRSGTISSYEAVLLGAALSLDAFGAGLGAAMLGFSPLLTSILIAFASGLFLLLGLHVGFRLAHWDRIRTLAVMPGLILIVLGITRLL</sequence>
<evidence type="ECO:0000256" key="2">
    <source>
        <dbReference type="ARBA" id="ARBA00022692"/>
    </source>
</evidence>
<comment type="caution">
    <text evidence="6">The sequence shown here is derived from an EMBL/GenBank/DDBJ whole genome shotgun (WGS) entry which is preliminary data.</text>
</comment>
<dbReference type="InterPro" id="IPR003810">
    <property type="entry name" value="Mntp/YtaF"/>
</dbReference>
<keyword evidence="3 5" id="KW-1133">Transmembrane helix</keyword>
<evidence type="ECO:0000256" key="3">
    <source>
        <dbReference type="ARBA" id="ARBA00022989"/>
    </source>
</evidence>
<keyword evidence="2 5" id="KW-0812">Transmembrane</keyword>
<dbReference type="OrthoDB" id="1679205at2"/>
<feature type="transmembrane region" description="Helical" evidence="5">
    <location>
        <begin position="188"/>
        <end position="208"/>
    </location>
</feature>
<feature type="transmembrane region" description="Helical" evidence="5">
    <location>
        <begin position="6"/>
        <end position="27"/>
    </location>
</feature>
<feature type="transmembrane region" description="Helical" evidence="5">
    <location>
        <begin position="66"/>
        <end position="84"/>
    </location>
</feature>
<dbReference type="Pfam" id="PF02659">
    <property type="entry name" value="Mntp"/>
    <property type="match status" value="2"/>
</dbReference>
<reference evidence="6 7" key="1">
    <citation type="submission" date="2018-06" db="EMBL/GenBank/DDBJ databases">
        <title>Paenibacillus imtechensis sp. nov.</title>
        <authorList>
            <person name="Pinnaka A.K."/>
            <person name="Singh H."/>
            <person name="Kaur M."/>
        </authorList>
    </citation>
    <scope>NUCLEOTIDE SEQUENCE [LARGE SCALE GENOMIC DNA]</scope>
    <source>
        <strain evidence="6 7">SMB1</strain>
    </source>
</reference>
<dbReference type="PANTHER" id="PTHR35529:SF2">
    <property type="entry name" value="SPORULATION PROTEIN YTAF-RELATED"/>
    <property type="match status" value="1"/>
</dbReference>
<dbReference type="Proteomes" id="UP000249522">
    <property type="component" value="Unassembled WGS sequence"/>
</dbReference>
<feature type="transmembrane region" description="Helical" evidence="5">
    <location>
        <begin position="34"/>
        <end position="60"/>
    </location>
</feature>
<evidence type="ECO:0000256" key="4">
    <source>
        <dbReference type="ARBA" id="ARBA00023136"/>
    </source>
</evidence>
<protein>
    <submittedName>
        <fullName evidence="6">Sporulation membrane protein YtaF</fullName>
    </submittedName>
</protein>
<proteinExistence type="predicted"/>
<evidence type="ECO:0000256" key="1">
    <source>
        <dbReference type="ARBA" id="ARBA00022475"/>
    </source>
</evidence>
<keyword evidence="1" id="KW-1003">Cell membrane</keyword>
<dbReference type="EMBL" id="QKRB01000043">
    <property type="protein sequence ID" value="PZD96017.1"/>
    <property type="molecule type" value="Genomic_DNA"/>
</dbReference>
<keyword evidence="7" id="KW-1185">Reference proteome</keyword>
<organism evidence="6 7">
    <name type="scientific">Paenibacillus sambharensis</name>
    <dbReference type="NCBI Taxonomy" id="1803190"/>
    <lineage>
        <taxon>Bacteria</taxon>
        <taxon>Bacillati</taxon>
        <taxon>Bacillota</taxon>
        <taxon>Bacilli</taxon>
        <taxon>Bacillales</taxon>
        <taxon>Paenibacillaceae</taxon>
        <taxon>Paenibacillus</taxon>
    </lineage>
</organism>
<evidence type="ECO:0000256" key="5">
    <source>
        <dbReference type="SAM" id="Phobius"/>
    </source>
</evidence>
<keyword evidence="4 5" id="KW-0472">Membrane</keyword>
<evidence type="ECO:0000313" key="6">
    <source>
        <dbReference type="EMBL" id="PZD96017.1"/>
    </source>
</evidence>
<accession>A0A2W1LWY5</accession>
<evidence type="ECO:0000313" key="7">
    <source>
        <dbReference type="Proteomes" id="UP000249522"/>
    </source>
</evidence>
<name>A0A2W1LWY5_9BACL</name>
<dbReference type="AlphaFoldDB" id="A0A2W1LWY5"/>
<dbReference type="PANTHER" id="PTHR35529">
    <property type="entry name" value="MANGANESE EFFLUX PUMP MNTP-RELATED"/>
    <property type="match status" value="1"/>
</dbReference>
<dbReference type="RefSeq" id="WP_111146762.1">
    <property type="nucleotide sequence ID" value="NZ_QKRB01000043.1"/>
</dbReference>
<gene>
    <name evidence="6" type="ORF">DNH61_10335</name>
</gene>
<feature type="transmembrane region" description="Helical" evidence="5">
    <location>
        <begin position="214"/>
        <end position="232"/>
    </location>
</feature>